<accession>A0A917KS30</accession>
<dbReference type="Proteomes" id="UP000657574">
    <property type="component" value="Unassembled WGS sequence"/>
</dbReference>
<protein>
    <submittedName>
        <fullName evidence="2">Uncharacterized protein</fullName>
    </submittedName>
</protein>
<sequence>MDAHGDAWTEGPPAPLTFMPPEATRLFDVALPLLMRSAPDRRNLWLVGHSRVMSGTRTAPPLSRDGAAGPGRVPGQPLVPNAIARYCLAYEDTDFWAKTADMYRWPRA</sequence>
<comment type="caution">
    <text evidence="2">The sequence shown here is derived from an EMBL/GenBank/DDBJ whole genome shotgun (WGS) entry which is preliminary data.</text>
</comment>
<reference evidence="2" key="1">
    <citation type="journal article" date="2014" name="Int. J. Syst. Evol. Microbiol.">
        <title>Complete genome sequence of Corynebacterium casei LMG S-19264T (=DSM 44701T), isolated from a smear-ripened cheese.</title>
        <authorList>
            <consortium name="US DOE Joint Genome Institute (JGI-PGF)"/>
            <person name="Walter F."/>
            <person name="Albersmeier A."/>
            <person name="Kalinowski J."/>
            <person name="Ruckert C."/>
        </authorList>
    </citation>
    <scope>NUCLEOTIDE SEQUENCE</scope>
    <source>
        <strain evidence="2">JCM 3086</strain>
    </source>
</reference>
<dbReference type="EMBL" id="BMQA01000011">
    <property type="protein sequence ID" value="GGJ23813.1"/>
    <property type="molecule type" value="Genomic_DNA"/>
</dbReference>
<evidence type="ECO:0000313" key="2">
    <source>
        <dbReference type="EMBL" id="GGJ23813.1"/>
    </source>
</evidence>
<feature type="region of interest" description="Disordered" evidence="1">
    <location>
        <begin position="55"/>
        <end position="75"/>
    </location>
</feature>
<keyword evidence="3" id="KW-1185">Reference proteome</keyword>
<reference evidence="2" key="2">
    <citation type="submission" date="2020-09" db="EMBL/GenBank/DDBJ databases">
        <authorList>
            <person name="Sun Q."/>
            <person name="Ohkuma M."/>
        </authorList>
    </citation>
    <scope>NUCLEOTIDE SEQUENCE</scope>
    <source>
        <strain evidence="2">JCM 3086</strain>
    </source>
</reference>
<organism evidence="2 3">
    <name type="scientific">Streptomyces brasiliensis</name>
    <dbReference type="NCBI Taxonomy" id="1954"/>
    <lineage>
        <taxon>Bacteria</taxon>
        <taxon>Bacillati</taxon>
        <taxon>Actinomycetota</taxon>
        <taxon>Actinomycetes</taxon>
        <taxon>Kitasatosporales</taxon>
        <taxon>Streptomycetaceae</taxon>
        <taxon>Streptomyces</taxon>
    </lineage>
</organism>
<name>A0A917KS30_9ACTN</name>
<evidence type="ECO:0000256" key="1">
    <source>
        <dbReference type="SAM" id="MobiDB-lite"/>
    </source>
</evidence>
<evidence type="ECO:0000313" key="3">
    <source>
        <dbReference type="Proteomes" id="UP000657574"/>
    </source>
</evidence>
<proteinExistence type="predicted"/>
<dbReference type="AlphaFoldDB" id="A0A917KS30"/>
<gene>
    <name evidence="2" type="ORF">GCM10010121_038450</name>
</gene>